<dbReference type="Pfam" id="PF08007">
    <property type="entry name" value="JmjC_2"/>
    <property type="match status" value="1"/>
</dbReference>
<evidence type="ECO:0000256" key="2">
    <source>
        <dbReference type="ARBA" id="ARBA00010309"/>
    </source>
</evidence>
<comment type="cofactor">
    <cofactor evidence="14">
        <name>Fe(2+)</name>
        <dbReference type="ChEBI" id="CHEBI:29033"/>
    </cofactor>
    <text evidence="14">Binds 1 Fe(2+) ion per subunit.</text>
</comment>
<evidence type="ECO:0000256" key="4">
    <source>
        <dbReference type="ARBA" id="ARBA00022723"/>
    </source>
</evidence>
<evidence type="ECO:0000313" key="18">
    <source>
        <dbReference type="Proteomes" id="UP000027135"/>
    </source>
</evidence>
<dbReference type="AlphaFoldDB" id="A0A067RL93"/>
<comment type="similarity">
    <text evidence="2">Belongs to the ROX family. NO66 subfamily.</text>
</comment>
<keyword evidence="8 14" id="KW-0408">Iron</keyword>
<dbReference type="Gene3D" id="2.60.120.650">
    <property type="entry name" value="Cupin"/>
    <property type="match status" value="1"/>
</dbReference>
<dbReference type="OrthoDB" id="425950at2759"/>
<evidence type="ECO:0000256" key="11">
    <source>
        <dbReference type="ARBA" id="ARBA00023242"/>
    </source>
</evidence>
<sequence length="635" mass="71830">MSPSKDDISAFAVYSSSKNKKKRNRKSKVSIQESEDMFREEEEFYVEEVLNDHNEPSASNSCNNIKDKKKKKRSNLSFTVTSEPQRASGVEIIDVDENSNDVLLIENTKKGKRRKIVVLDPESEEVEEEIIFEDITGRKTNRTQSKINSTKGTKQKKGTASSDDSSVSPDVCIIEEEESEEDESYSGNSVDEARKLFAWLINPVIPADFFNNAWEKRPVHVKRGVPEYYKPVVSTSDIDKMLRNNNVQFTKNLDVTSYSNGKRETHNPVGRALPNIVWDYYKNGCSVRLLNPQTYIPKLALLNSSLQEYFGCSVGANIYLTPPDTQGFAPHYDDIEAFIMQVEGQKHWKLYAPKSESATLPRFSSGNFTEDEIGKPIMELTLQPGDLLYFPRGTIHQGRAVPGSHSLHITLSCYQRNTWGDLMEKVVTAAVRIAVEENIEFRRGLPQDYLNFMGIAHSHESSSQRTDFIDKIKSLTMKLFDYAPIDAAVDQMGKQFLHDALPPVLTAEEKQCSSFGDGHRMGPNGKLISGGEITLETKIKLLRAHIVRLVSEEDSVRIYHSIDNSLEYHGEEPQYLEIAFELAPAVEHLICSYPEFIKVSELPLESEEQKVQIIGDLWERGLLLTDGILKPVIDC</sequence>
<dbReference type="InterPro" id="IPR049043">
    <property type="entry name" value="WHD_RIOX1"/>
</dbReference>
<dbReference type="GO" id="GO:0045471">
    <property type="term" value="P:response to ethanol"/>
    <property type="evidence" value="ECO:0007669"/>
    <property type="project" value="UniProtKB-ARBA"/>
</dbReference>
<feature type="domain" description="JmjC" evidence="16">
    <location>
        <begin position="285"/>
        <end position="430"/>
    </location>
</feature>
<evidence type="ECO:0000256" key="15">
    <source>
        <dbReference type="SAM" id="MobiDB-lite"/>
    </source>
</evidence>
<dbReference type="STRING" id="136037.A0A067RL93"/>
<feature type="region of interest" description="Disordered" evidence="15">
    <location>
        <begin position="53"/>
        <end position="88"/>
    </location>
</feature>
<proteinExistence type="inferred from homology"/>
<dbReference type="InParanoid" id="A0A067RL93"/>
<keyword evidence="4 14" id="KW-0479">Metal-binding</keyword>
<dbReference type="SUPFAM" id="SSF51197">
    <property type="entry name" value="Clavaminate synthase-like"/>
    <property type="match status" value="1"/>
</dbReference>
<dbReference type="OMA" id="YLEYMGV"/>
<keyword evidence="10 14" id="KW-0804">Transcription</keyword>
<evidence type="ECO:0000259" key="16">
    <source>
        <dbReference type="PROSITE" id="PS51184"/>
    </source>
</evidence>
<dbReference type="InterPro" id="IPR039994">
    <property type="entry name" value="NO66-like"/>
</dbReference>
<keyword evidence="11 14" id="KW-0539">Nucleus</keyword>
<dbReference type="EC" id="1.14.11.27" evidence="14"/>
<comment type="subcellular location">
    <subcellularLocation>
        <location evidence="1 14">Nucleus</location>
    </subcellularLocation>
</comment>
<feature type="region of interest" description="Disordered" evidence="15">
    <location>
        <begin position="140"/>
        <end position="170"/>
    </location>
</feature>
<dbReference type="eggNOG" id="KOG3706">
    <property type="taxonomic scope" value="Eukaryota"/>
</dbReference>
<feature type="compositionally biased region" description="Polar residues" evidence="15">
    <location>
        <begin position="142"/>
        <end position="152"/>
    </location>
</feature>
<dbReference type="PANTHER" id="PTHR13096:SF8">
    <property type="entry name" value="RIBOSOMAL OXYGENASE 1"/>
    <property type="match status" value="1"/>
</dbReference>
<evidence type="ECO:0000256" key="3">
    <source>
        <dbReference type="ARBA" id="ARBA00022491"/>
    </source>
</evidence>
<dbReference type="FunFam" id="1.10.10.1500:FF:000001">
    <property type="entry name" value="ribosomal oxygenase 1 isoform X1"/>
    <property type="match status" value="1"/>
</dbReference>
<dbReference type="GO" id="GO:0005730">
    <property type="term" value="C:nucleolus"/>
    <property type="evidence" value="ECO:0007669"/>
    <property type="project" value="TreeGrafter"/>
</dbReference>
<evidence type="ECO:0000256" key="12">
    <source>
        <dbReference type="ARBA" id="ARBA00025670"/>
    </source>
</evidence>
<keyword evidence="7 14" id="KW-0560">Oxidoreductase</keyword>
<dbReference type="PROSITE" id="PS51184">
    <property type="entry name" value="JMJC"/>
    <property type="match status" value="1"/>
</dbReference>
<keyword evidence="6 14" id="KW-0223">Dioxygenase</keyword>
<keyword evidence="3" id="KW-0678">Repressor</keyword>
<evidence type="ECO:0000256" key="13">
    <source>
        <dbReference type="ARBA" id="ARBA00047915"/>
    </source>
</evidence>
<evidence type="ECO:0000256" key="10">
    <source>
        <dbReference type="ARBA" id="ARBA00023163"/>
    </source>
</evidence>
<dbReference type="Pfam" id="PF21233">
    <property type="entry name" value="WHD_RIOX1"/>
    <property type="match status" value="1"/>
</dbReference>
<evidence type="ECO:0000256" key="1">
    <source>
        <dbReference type="ARBA" id="ARBA00004123"/>
    </source>
</evidence>
<comment type="catalytic activity">
    <reaction evidence="13 14">
        <text>N(6),N(6)-dimethyl-L-lysyl(36)-[histone H3] + 2 2-oxoglutarate + 2 O2 = L-lysyl(36)-[histone H3] + 2 formaldehyde + 2 succinate + 2 CO2</text>
        <dbReference type="Rhea" id="RHEA:42032"/>
        <dbReference type="Rhea" id="RHEA-COMP:9785"/>
        <dbReference type="Rhea" id="RHEA-COMP:9787"/>
        <dbReference type="ChEBI" id="CHEBI:15379"/>
        <dbReference type="ChEBI" id="CHEBI:16526"/>
        <dbReference type="ChEBI" id="CHEBI:16810"/>
        <dbReference type="ChEBI" id="CHEBI:16842"/>
        <dbReference type="ChEBI" id="CHEBI:29969"/>
        <dbReference type="ChEBI" id="CHEBI:30031"/>
        <dbReference type="ChEBI" id="CHEBI:61976"/>
        <dbReference type="EC" id="1.14.11.27"/>
    </reaction>
</comment>
<keyword evidence="18" id="KW-1185">Reference proteome</keyword>
<evidence type="ECO:0000256" key="5">
    <source>
        <dbReference type="ARBA" id="ARBA00022853"/>
    </source>
</evidence>
<dbReference type="Gene3D" id="3.90.930.40">
    <property type="match status" value="1"/>
</dbReference>
<keyword evidence="9 14" id="KW-0805">Transcription regulation</keyword>
<feature type="compositionally biased region" description="Basic residues" evidence="15">
    <location>
        <begin position="18"/>
        <end position="28"/>
    </location>
</feature>
<evidence type="ECO:0000256" key="14">
    <source>
        <dbReference type="RuleBase" id="RU366061"/>
    </source>
</evidence>
<keyword evidence="5" id="KW-0156">Chromatin regulator</keyword>
<reference evidence="17 18" key="1">
    <citation type="journal article" date="2014" name="Nat. Commun.">
        <title>Molecular traces of alternative social organization in a termite genome.</title>
        <authorList>
            <person name="Terrapon N."/>
            <person name="Li C."/>
            <person name="Robertson H.M."/>
            <person name="Ji L."/>
            <person name="Meng X."/>
            <person name="Booth W."/>
            <person name="Chen Z."/>
            <person name="Childers C.P."/>
            <person name="Glastad K.M."/>
            <person name="Gokhale K."/>
            <person name="Gowin J."/>
            <person name="Gronenberg W."/>
            <person name="Hermansen R.A."/>
            <person name="Hu H."/>
            <person name="Hunt B.G."/>
            <person name="Huylmans A.K."/>
            <person name="Khalil S.M."/>
            <person name="Mitchell R.D."/>
            <person name="Munoz-Torres M.C."/>
            <person name="Mustard J.A."/>
            <person name="Pan H."/>
            <person name="Reese J.T."/>
            <person name="Scharf M.E."/>
            <person name="Sun F."/>
            <person name="Vogel H."/>
            <person name="Xiao J."/>
            <person name="Yang W."/>
            <person name="Yang Z."/>
            <person name="Yang Z."/>
            <person name="Zhou J."/>
            <person name="Zhu J."/>
            <person name="Brent C.S."/>
            <person name="Elsik C.G."/>
            <person name="Goodisman M.A."/>
            <person name="Liberles D.A."/>
            <person name="Roe R.M."/>
            <person name="Vargo E.L."/>
            <person name="Vilcinskas A."/>
            <person name="Wang J."/>
            <person name="Bornberg-Bauer E."/>
            <person name="Korb J."/>
            <person name="Zhang G."/>
            <person name="Liebig J."/>
        </authorList>
    </citation>
    <scope>NUCLEOTIDE SEQUENCE [LARGE SCALE GENOMIC DNA]</scope>
    <source>
        <tissue evidence="17">Whole organism</tissue>
    </source>
</reference>
<evidence type="ECO:0000256" key="7">
    <source>
        <dbReference type="ARBA" id="ARBA00023002"/>
    </source>
</evidence>
<evidence type="ECO:0000256" key="9">
    <source>
        <dbReference type="ARBA" id="ARBA00023015"/>
    </source>
</evidence>
<accession>A0A067RL93</accession>
<dbReference type="Proteomes" id="UP000027135">
    <property type="component" value="Unassembled WGS sequence"/>
</dbReference>
<name>A0A067RL93_ZOONE</name>
<organism evidence="17 18">
    <name type="scientific">Zootermopsis nevadensis</name>
    <name type="common">Dampwood termite</name>
    <dbReference type="NCBI Taxonomy" id="136037"/>
    <lineage>
        <taxon>Eukaryota</taxon>
        <taxon>Metazoa</taxon>
        <taxon>Ecdysozoa</taxon>
        <taxon>Arthropoda</taxon>
        <taxon>Hexapoda</taxon>
        <taxon>Insecta</taxon>
        <taxon>Pterygota</taxon>
        <taxon>Neoptera</taxon>
        <taxon>Polyneoptera</taxon>
        <taxon>Dictyoptera</taxon>
        <taxon>Blattodea</taxon>
        <taxon>Blattoidea</taxon>
        <taxon>Termitoidae</taxon>
        <taxon>Termopsidae</taxon>
        <taxon>Zootermopsis</taxon>
    </lineage>
</organism>
<dbReference type="Gene3D" id="1.10.10.1500">
    <property type="entry name" value="JmjC domain-containing ribosomal oxygenase (ROX), dimer domain"/>
    <property type="match status" value="1"/>
</dbReference>
<dbReference type="GO" id="GO:0140680">
    <property type="term" value="F:histone H3K36me/H3K36me2 demethylase activity"/>
    <property type="evidence" value="ECO:0007669"/>
    <property type="project" value="UniProtKB-EC"/>
</dbReference>
<dbReference type="InterPro" id="IPR003347">
    <property type="entry name" value="JmjC_dom"/>
</dbReference>
<gene>
    <name evidence="17" type="ORF">L798_03156</name>
</gene>
<evidence type="ECO:0000256" key="6">
    <source>
        <dbReference type="ARBA" id="ARBA00022964"/>
    </source>
</evidence>
<dbReference type="FunFam" id="2.60.120.650:FF:000013">
    <property type="entry name" value="Ribosomal oxygenase 1"/>
    <property type="match status" value="1"/>
</dbReference>
<evidence type="ECO:0000256" key="8">
    <source>
        <dbReference type="ARBA" id="ARBA00023004"/>
    </source>
</evidence>
<dbReference type="PANTHER" id="PTHR13096">
    <property type="entry name" value="MINA53 MYC INDUCED NUCLEAR ANTIGEN"/>
    <property type="match status" value="1"/>
</dbReference>
<dbReference type="GO" id="GO:0005506">
    <property type="term" value="F:iron ion binding"/>
    <property type="evidence" value="ECO:0007669"/>
    <property type="project" value="UniProtKB-UniRule"/>
</dbReference>
<dbReference type="GO" id="GO:0032453">
    <property type="term" value="F:histone H3K4 demethylase activity"/>
    <property type="evidence" value="ECO:0007669"/>
    <property type="project" value="TreeGrafter"/>
</dbReference>
<dbReference type="FunCoup" id="A0A067RL93">
    <property type="interactions" value="1676"/>
</dbReference>
<feature type="region of interest" description="Disordered" evidence="15">
    <location>
        <begin position="16"/>
        <end position="38"/>
    </location>
</feature>
<comment type="function">
    <text evidence="12">Oxygenase that can act as both a histone lysine demethylase and a ribosomal histidine hydroxylase. Specifically demethylates 'Lys-4' (H3K4me) and 'Lys-36' (H3K36me) of histone H3, thereby playing a central role in histone code.</text>
</comment>
<feature type="compositionally biased region" description="Low complexity" evidence="15">
    <location>
        <begin position="161"/>
        <end position="170"/>
    </location>
</feature>
<evidence type="ECO:0000313" key="17">
    <source>
        <dbReference type="EMBL" id="KDR21380.1"/>
    </source>
</evidence>
<dbReference type="FunFam" id="3.90.930.40:FF:000001">
    <property type="entry name" value="ribosomal oxygenase 1 isoform X1"/>
    <property type="match status" value="1"/>
</dbReference>
<protein>
    <recommendedName>
        <fullName evidence="14">Bifunctional lysine-specific demethylase and histidyl-hydroxylase</fullName>
        <ecNumber evidence="14">1.14.11.27</ecNumber>
    </recommendedName>
</protein>
<dbReference type="EMBL" id="KK852559">
    <property type="protein sequence ID" value="KDR21380.1"/>
    <property type="molecule type" value="Genomic_DNA"/>
</dbReference>